<protein>
    <recommendedName>
        <fullName evidence="3">Cytokinin riboside 5'-monophosphate phosphoribohydrolase</fullName>
        <ecNumber evidence="3">3.2.2.n1</ecNumber>
    </recommendedName>
</protein>
<keyword evidence="3" id="KW-0203">Cytokinin biosynthesis</keyword>
<evidence type="ECO:0000313" key="4">
    <source>
        <dbReference type="EMBL" id="PWW14179.1"/>
    </source>
</evidence>
<dbReference type="Pfam" id="PF03641">
    <property type="entry name" value="Lysine_decarbox"/>
    <property type="match status" value="1"/>
</dbReference>
<dbReference type="GO" id="GO:0008714">
    <property type="term" value="F:AMP nucleosidase activity"/>
    <property type="evidence" value="ECO:0007669"/>
    <property type="project" value="UniProtKB-EC"/>
</dbReference>
<name>A0A317QEH8_9GAMM</name>
<comment type="similarity">
    <text evidence="2 3">Belongs to the LOG family.</text>
</comment>
<dbReference type="EMBL" id="QGTT01000004">
    <property type="protein sequence ID" value="PWW14179.1"/>
    <property type="molecule type" value="Genomic_DNA"/>
</dbReference>
<accession>A0A317QEH8</accession>
<dbReference type="SUPFAM" id="SSF102405">
    <property type="entry name" value="MCP/YpsA-like"/>
    <property type="match status" value="1"/>
</dbReference>
<keyword evidence="5" id="KW-1185">Reference proteome</keyword>
<evidence type="ECO:0000313" key="5">
    <source>
        <dbReference type="Proteomes" id="UP000246964"/>
    </source>
</evidence>
<dbReference type="Gene3D" id="3.40.50.450">
    <property type="match status" value="1"/>
</dbReference>
<evidence type="ECO:0000256" key="2">
    <source>
        <dbReference type="ARBA" id="ARBA00006763"/>
    </source>
</evidence>
<reference evidence="4 5" key="1">
    <citation type="submission" date="2018-05" db="EMBL/GenBank/DDBJ databases">
        <title>Freshwater and sediment microbial communities from various areas in North America, analyzing microbe dynamics in response to fracking.</title>
        <authorList>
            <person name="Lamendella R."/>
        </authorList>
    </citation>
    <scope>NUCLEOTIDE SEQUENCE [LARGE SCALE GENOMIC DNA]</scope>
    <source>
        <strain evidence="4 5">125B1</strain>
    </source>
</reference>
<comment type="catalytic activity">
    <reaction evidence="1">
        <text>AMP + H2O = D-ribose 5-phosphate + adenine</text>
        <dbReference type="Rhea" id="RHEA:20129"/>
        <dbReference type="ChEBI" id="CHEBI:15377"/>
        <dbReference type="ChEBI" id="CHEBI:16708"/>
        <dbReference type="ChEBI" id="CHEBI:78346"/>
        <dbReference type="ChEBI" id="CHEBI:456215"/>
        <dbReference type="EC" id="3.2.2.4"/>
    </reaction>
</comment>
<gene>
    <name evidence="4" type="ORF">DET45_104118</name>
</gene>
<comment type="caution">
    <text evidence="4">The sequence shown here is derived from an EMBL/GenBank/DDBJ whole genome shotgun (WGS) entry which is preliminary data.</text>
</comment>
<dbReference type="RefSeq" id="WP_110075556.1">
    <property type="nucleotide sequence ID" value="NZ_QGTT01000004.1"/>
</dbReference>
<dbReference type="AlphaFoldDB" id="A0A317QEH8"/>
<organism evidence="4 5">
    <name type="scientific">Pseudidiomarina maritima</name>
    <dbReference type="NCBI Taxonomy" id="519453"/>
    <lineage>
        <taxon>Bacteria</taxon>
        <taxon>Pseudomonadati</taxon>
        <taxon>Pseudomonadota</taxon>
        <taxon>Gammaproteobacteria</taxon>
        <taxon>Alteromonadales</taxon>
        <taxon>Idiomarinaceae</taxon>
        <taxon>Pseudidiomarina</taxon>
    </lineage>
</organism>
<dbReference type="InterPro" id="IPR005269">
    <property type="entry name" value="LOG"/>
</dbReference>
<proteinExistence type="inferred from homology"/>
<sequence length="196" mass="21339">MTKLSTICVYCGSNPGFSPVYTDATIELADTLVEQGIRLVYGGAKVGQMGQLADRVLAQGGEVIGIMPQALVDKEVAHHGLTQLHVVTSMHERKAMMAELADGFIAMPGGMGTLEEIFEVVTWAQLGFHQKPCALLNVDGYYTALLTFLDNTVSQGFVKDVHRQLLLNDSNAPDLITQMHAYEAPTVTKWLTKSEL</sequence>
<dbReference type="Proteomes" id="UP000246964">
    <property type="component" value="Unassembled WGS sequence"/>
</dbReference>
<dbReference type="GO" id="GO:0009691">
    <property type="term" value="P:cytokinin biosynthetic process"/>
    <property type="evidence" value="ECO:0007669"/>
    <property type="project" value="UniProtKB-UniRule"/>
</dbReference>
<dbReference type="PANTHER" id="PTHR31223">
    <property type="entry name" value="LOG FAMILY PROTEIN YJL055W"/>
    <property type="match status" value="1"/>
</dbReference>
<dbReference type="PANTHER" id="PTHR31223:SF70">
    <property type="entry name" value="LOG FAMILY PROTEIN YJL055W"/>
    <property type="match status" value="1"/>
</dbReference>
<evidence type="ECO:0000256" key="3">
    <source>
        <dbReference type="RuleBase" id="RU363015"/>
    </source>
</evidence>
<dbReference type="OrthoDB" id="9801098at2"/>
<dbReference type="EC" id="3.2.2.n1" evidence="3"/>
<evidence type="ECO:0000256" key="1">
    <source>
        <dbReference type="ARBA" id="ARBA00000274"/>
    </source>
</evidence>
<keyword evidence="3" id="KW-0378">Hydrolase</keyword>
<dbReference type="InterPro" id="IPR031100">
    <property type="entry name" value="LOG_fam"/>
</dbReference>
<dbReference type="NCBIfam" id="TIGR00730">
    <property type="entry name" value="Rossman fold protein, TIGR00730 family"/>
    <property type="match status" value="1"/>
</dbReference>
<dbReference type="GO" id="GO:0005829">
    <property type="term" value="C:cytosol"/>
    <property type="evidence" value="ECO:0007669"/>
    <property type="project" value="TreeGrafter"/>
</dbReference>